<name>A0A1H6F8D8_9GAMM</name>
<dbReference type="EMBL" id="FMSV02000488">
    <property type="protein sequence ID" value="SEH06388.1"/>
    <property type="molecule type" value="Genomic_DNA"/>
</dbReference>
<protein>
    <submittedName>
        <fullName evidence="1">Uncharacterized protein</fullName>
    </submittedName>
</protein>
<dbReference type="Proteomes" id="UP000236724">
    <property type="component" value="Unassembled WGS sequence"/>
</dbReference>
<accession>A0A1H6F8D8</accession>
<reference evidence="1 3" key="1">
    <citation type="submission" date="2016-10" db="EMBL/GenBank/DDBJ databases">
        <authorList>
            <person name="de Groot N.N."/>
        </authorList>
    </citation>
    <scope>NUCLEOTIDE SEQUENCE [LARGE SCALE GENOMIC DNA]</scope>
    <source>
        <strain evidence="1">MBHS1</strain>
    </source>
</reference>
<proteinExistence type="predicted"/>
<keyword evidence="3" id="KW-1185">Reference proteome</keyword>
<sequence length="81" mass="9135">MLYQVNISYTGKAFQVSRIGYLKNKDGSDFCHFITPHYCEAAENAVNSNFIGANKKSKQLRRQLRKAEIARIIELDALGGI</sequence>
<dbReference type="EMBL" id="FMSV02000489">
    <property type="protein sequence ID" value="SEH06389.1"/>
    <property type="molecule type" value="Genomic_DNA"/>
</dbReference>
<organism evidence="1 3">
    <name type="scientific">Candidatus Venteria ishoeyi</name>
    <dbReference type="NCBI Taxonomy" id="1899563"/>
    <lineage>
        <taxon>Bacteria</taxon>
        <taxon>Pseudomonadati</taxon>
        <taxon>Pseudomonadota</taxon>
        <taxon>Gammaproteobacteria</taxon>
        <taxon>Thiotrichales</taxon>
        <taxon>Thiotrichaceae</taxon>
        <taxon>Venteria</taxon>
    </lineage>
</organism>
<dbReference type="AlphaFoldDB" id="A0A1H6F8D8"/>
<gene>
    <name evidence="1" type="ORF">MBHS_02249</name>
    <name evidence="2" type="ORF">MBHS_02250</name>
</gene>
<evidence type="ECO:0000313" key="2">
    <source>
        <dbReference type="EMBL" id="SEH06389.1"/>
    </source>
</evidence>
<evidence type="ECO:0000313" key="3">
    <source>
        <dbReference type="Proteomes" id="UP000236724"/>
    </source>
</evidence>
<dbReference type="RefSeq" id="WP_103920172.1">
    <property type="nucleotide sequence ID" value="NZ_FMSV02000488.1"/>
</dbReference>
<evidence type="ECO:0000313" key="1">
    <source>
        <dbReference type="EMBL" id="SEH06388.1"/>
    </source>
</evidence>